<dbReference type="EMBL" id="CP013909">
    <property type="protein sequence ID" value="ALW84691.1"/>
    <property type="molecule type" value="Genomic_DNA"/>
</dbReference>
<organism evidence="1 2">
    <name type="scientific">Hymenobacter sedentarius</name>
    <dbReference type="NCBI Taxonomy" id="1411621"/>
    <lineage>
        <taxon>Bacteria</taxon>
        <taxon>Pseudomonadati</taxon>
        <taxon>Bacteroidota</taxon>
        <taxon>Cytophagia</taxon>
        <taxon>Cytophagales</taxon>
        <taxon>Hymenobacteraceae</taxon>
        <taxon>Hymenobacter</taxon>
    </lineage>
</organism>
<protein>
    <submittedName>
        <fullName evidence="1">Uncharacterized protein</fullName>
    </submittedName>
</protein>
<evidence type="ECO:0000313" key="1">
    <source>
        <dbReference type="EMBL" id="ALW84691.1"/>
    </source>
</evidence>
<reference evidence="1 2" key="1">
    <citation type="submission" date="2015-12" db="EMBL/GenBank/DDBJ databases">
        <authorList>
            <person name="Shamseldin A."/>
            <person name="Moawad H."/>
            <person name="Abd El-Rahim W.M."/>
            <person name="Sadowsky M.J."/>
        </authorList>
    </citation>
    <scope>NUCLEOTIDE SEQUENCE [LARGE SCALE GENOMIC DNA]</scope>
    <source>
        <strain evidence="1 2">DG5B</strain>
    </source>
</reference>
<keyword evidence="2" id="KW-1185">Reference proteome</keyword>
<gene>
    <name evidence="1" type="ORF">AUC43_06115</name>
</gene>
<evidence type="ECO:0000313" key="2">
    <source>
        <dbReference type="Proteomes" id="UP000059542"/>
    </source>
</evidence>
<name>A0A0U3SW22_9BACT</name>
<dbReference type="KEGG" id="hyg:AUC43_06115"/>
<accession>A0A0U3SW22</accession>
<dbReference type="Proteomes" id="UP000059542">
    <property type="component" value="Chromosome"/>
</dbReference>
<dbReference type="AlphaFoldDB" id="A0A0U3SW22"/>
<sequence length="141" mass="15709">MTHNFSSTEKPDSFRLQLLGDDALTADAHFFITSAAGDTLWSEHFPAKALLKDEPPIAASADRQAYILKRVDTFFQAPHFSAHAIDAKRVFDADYNGSRETWTEIQQLQSPGFEYLLGDENTRTLAYSPKQAKAVAVHSCC</sequence>
<proteinExistence type="predicted"/>
<dbReference type="STRING" id="1411621.AUC43_06115"/>